<protein>
    <submittedName>
        <fullName evidence="1">Uncharacterized protein</fullName>
    </submittedName>
</protein>
<keyword evidence="2" id="KW-1185">Reference proteome</keyword>
<gene>
    <name evidence="1" type="ORF">H7U22_15750</name>
</gene>
<organism evidence="1 2">
    <name type="scientific">Pedobacter fastidiosus</name>
    <dbReference type="NCBI Taxonomy" id="2765361"/>
    <lineage>
        <taxon>Bacteria</taxon>
        <taxon>Pseudomonadati</taxon>
        <taxon>Bacteroidota</taxon>
        <taxon>Sphingobacteriia</taxon>
        <taxon>Sphingobacteriales</taxon>
        <taxon>Sphingobacteriaceae</taxon>
        <taxon>Pedobacter</taxon>
    </lineage>
</organism>
<comment type="caution">
    <text evidence="1">The sequence shown here is derived from an EMBL/GenBank/DDBJ whole genome shotgun (WGS) entry which is preliminary data.</text>
</comment>
<evidence type="ECO:0000313" key="2">
    <source>
        <dbReference type="Proteomes" id="UP000652755"/>
    </source>
</evidence>
<proteinExistence type="predicted"/>
<dbReference type="EMBL" id="JACRYL010000014">
    <property type="protein sequence ID" value="MBC6111878.1"/>
    <property type="molecule type" value="Genomic_DNA"/>
</dbReference>
<evidence type="ECO:0000313" key="1">
    <source>
        <dbReference type="EMBL" id="MBC6111878.1"/>
    </source>
</evidence>
<reference evidence="1 2" key="1">
    <citation type="submission" date="2020-08" db="EMBL/GenBank/DDBJ databases">
        <authorList>
            <person name="Sun Q."/>
            <person name="Inoue M."/>
        </authorList>
    </citation>
    <scope>NUCLEOTIDE SEQUENCE [LARGE SCALE GENOMIC DNA]</scope>
    <source>
        <strain evidence="1 2">CCM 8938</strain>
    </source>
</reference>
<accession>A0ABR7KW07</accession>
<dbReference type="Proteomes" id="UP000652755">
    <property type="component" value="Unassembled WGS sequence"/>
</dbReference>
<sequence>MGDFSTLQDLPDMYRHCKSTEDKDMTPLDFITDHLMNIDGLFDEHNNGDEQKAHAPLQNQHVSQIVAFQIPAQFCLETANLFFEKKILFFDFKTENLSKYISKTFRPPIV</sequence>
<name>A0ABR7KW07_9SPHI</name>